<dbReference type="InterPro" id="IPR043855">
    <property type="entry name" value="DUF5817"/>
</dbReference>
<feature type="region of interest" description="Disordered" evidence="1">
    <location>
        <begin position="98"/>
        <end position="131"/>
    </location>
</feature>
<accession>A0ABD5ZMF1</accession>
<dbReference type="RefSeq" id="WP_276235355.1">
    <property type="nucleotide sequence ID" value="NZ_CP119802.1"/>
</dbReference>
<dbReference type="GeneID" id="79266022"/>
<evidence type="ECO:0000313" key="4">
    <source>
        <dbReference type="EMBL" id="MFC7234354.1"/>
    </source>
</evidence>
<sequence>MYAVVGCSDCEALWVVSGRPETTSCPRCGARRRFAKLKKFAETEDADAAKNVRSAMVQRRAGYDGDLDDFATMGERAMDSGMDDGEFLTASGLDADEVADAGERADGHASSGSLSKREAVERAVADLDRPTESEIAEYAADHGVERDYVERALDKLARAGAVTESGGRYRPL</sequence>
<feature type="compositionally biased region" description="Basic and acidic residues" evidence="1">
    <location>
        <begin position="115"/>
        <end position="131"/>
    </location>
</feature>
<proteinExistence type="predicted"/>
<dbReference type="Proteomes" id="UP001596398">
    <property type="component" value="Unassembled WGS sequence"/>
</dbReference>
<evidence type="ECO:0000313" key="5">
    <source>
        <dbReference type="Proteomes" id="UP001596398"/>
    </source>
</evidence>
<dbReference type="EMBL" id="JBHTAP010000001">
    <property type="protein sequence ID" value="MFC7234354.1"/>
    <property type="molecule type" value="Genomic_DNA"/>
</dbReference>
<reference evidence="4 5" key="1">
    <citation type="journal article" date="2019" name="Int. J. Syst. Evol. Microbiol.">
        <title>The Global Catalogue of Microorganisms (GCM) 10K type strain sequencing project: providing services to taxonomists for standard genome sequencing and annotation.</title>
        <authorList>
            <consortium name="The Broad Institute Genomics Platform"/>
            <consortium name="The Broad Institute Genome Sequencing Center for Infectious Disease"/>
            <person name="Wu L."/>
            <person name="Ma J."/>
        </authorList>
    </citation>
    <scope>NUCLEOTIDE SEQUENCE [LARGE SCALE GENOMIC DNA]</scope>
    <source>
        <strain evidence="4 5">DT85</strain>
    </source>
</reference>
<dbReference type="Pfam" id="PF19134">
    <property type="entry name" value="DUF5817"/>
    <property type="match status" value="1"/>
</dbReference>
<organism evidence="4 5">
    <name type="scientific">Halosegnis marinus</name>
    <dbReference type="NCBI Taxonomy" id="3034023"/>
    <lineage>
        <taxon>Archaea</taxon>
        <taxon>Methanobacteriati</taxon>
        <taxon>Methanobacteriota</taxon>
        <taxon>Stenosarchaea group</taxon>
        <taxon>Halobacteria</taxon>
        <taxon>Halobacteriales</taxon>
        <taxon>Natronomonadaceae</taxon>
        <taxon>Halosegnis</taxon>
    </lineage>
</organism>
<dbReference type="Gene3D" id="3.90.820.10">
    <property type="entry name" value="Structural Genomics, Unknown Function 30-nov-00 1gh9 Mol_id"/>
    <property type="match status" value="1"/>
</dbReference>
<dbReference type="InterPro" id="IPR053849">
    <property type="entry name" value="DUF5817_C"/>
</dbReference>
<dbReference type="Pfam" id="PF22798">
    <property type="entry name" value="DUF5817_CT"/>
    <property type="match status" value="1"/>
</dbReference>
<comment type="caution">
    <text evidence="4">The sequence shown here is derived from an EMBL/GenBank/DDBJ whole genome shotgun (WGS) entry which is preliminary data.</text>
</comment>
<feature type="domain" description="DUF5817" evidence="2">
    <location>
        <begin position="2"/>
        <end position="57"/>
    </location>
</feature>
<evidence type="ECO:0000259" key="2">
    <source>
        <dbReference type="Pfam" id="PF19134"/>
    </source>
</evidence>
<name>A0ABD5ZMF1_9EURY</name>
<feature type="domain" description="DUF5817" evidence="3">
    <location>
        <begin position="118"/>
        <end position="170"/>
    </location>
</feature>
<protein>
    <submittedName>
        <fullName evidence="4">DUF5817 domain-containing protein</fullName>
    </submittedName>
</protein>
<dbReference type="AlphaFoldDB" id="A0ABD5ZMF1"/>
<evidence type="ECO:0000259" key="3">
    <source>
        <dbReference type="Pfam" id="PF22798"/>
    </source>
</evidence>
<gene>
    <name evidence="4" type="ORF">ACFQJ4_03390</name>
</gene>
<evidence type="ECO:0000256" key="1">
    <source>
        <dbReference type="SAM" id="MobiDB-lite"/>
    </source>
</evidence>
<keyword evidence="5" id="KW-1185">Reference proteome</keyword>